<keyword evidence="11" id="KW-1185">Reference proteome</keyword>
<evidence type="ECO:0000256" key="6">
    <source>
        <dbReference type="ARBA" id="ARBA00022553"/>
    </source>
</evidence>
<evidence type="ECO:0000256" key="5">
    <source>
        <dbReference type="ARBA" id="ARBA00022450"/>
    </source>
</evidence>
<dbReference type="PROSITE" id="PS00012">
    <property type="entry name" value="PHOSPHOPANTETHEINE"/>
    <property type="match status" value="3"/>
</dbReference>
<dbReference type="Pfam" id="PF00668">
    <property type="entry name" value="Condensation"/>
    <property type="match status" value="5"/>
</dbReference>
<dbReference type="SUPFAM" id="SSF56801">
    <property type="entry name" value="Acetyl-CoA synthetase-like"/>
    <property type="match status" value="5"/>
</dbReference>
<organism evidence="10 11">
    <name type="scientific">Photobacterium arenosum</name>
    <dbReference type="NCBI Taxonomy" id="2774143"/>
    <lineage>
        <taxon>Bacteria</taxon>
        <taxon>Pseudomonadati</taxon>
        <taxon>Pseudomonadota</taxon>
        <taxon>Gammaproteobacteria</taxon>
        <taxon>Vibrionales</taxon>
        <taxon>Vibrionaceae</taxon>
        <taxon>Photobacterium</taxon>
    </lineage>
</organism>
<comment type="function">
    <text evidence="2">Attaches a formyl group to the free amino group of methionyl-tRNA(fMet). The formyl group appears to play a dual role in the initiator identity of N-formylmethionyl-tRNA by promoting its recognition by IF2 and preventing the misappropriation of this tRNA by the elongation apparatus.</text>
</comment>
<dbReference type="Gene3D" id="3.30.559.30">
    <property type="entry name" value="Nonribosomal peptide synthetase, condensation domain"/>
    <property type="match status" value="6"/>
</dbReference>
<evidence type="ECO:0000256" key="4">
    <source>
        <dbReference type="ARBA" id="ARBA00016014"/>
    </source>
</evidence>
<dbReference type="Pfam" id="PF00975">
    <property type="entry name" value="Thioesterase"/>
    <property type="match status" value="1"/>
</dbReference>
<dbReference type="Gene3D" id="3.40.50.980">
    <property type="match status" value="8"/>
</dbReference>
<evidence type="ECO:0000313" key="11">
    <source>
        <dbReference type="Proteomes" id="UP000649768"/>
    </source>
</evidence>
<dbReference type="EC" id="2.1.2.9" evidence="3"/>
<dbReference type="CDD" id="cd17643">
    <property type="entry name" value="A_NRPS_Cytc1-like"/>
    <property type="match status" value="1"/>
</dbReference>
<dbReference type="InterPro" id="IPR037022">
    <property type="entry name" value="Formyl_trans_C_sf"/>
</dbReference>
<dbReference type="SUPFAM" id="SSF47336">
    <property type="entry name" value="ACP-like"/>
    <property type="match status" value="5"/>
</dbReference>
<comment type="caution">
    <text evidence="10">The sequence shown here is derived from an EMBL/GenBank/DDBJ whole genome shotgun (WGS) entry which is preliminary data.</text>
</comment>
<dbReference type="InterPro" id="IPR029058">
    <property type="entry name" value="AB_hydrolase_fold"/>
</dbReference>
<comment type="cofactor">
    <cofactor evidence="1">
        <name>pantetheine 4'-phosphate</name>
        <dbReference type="ChEBI" id="CHEBI:47942"/>
    </cofactor>
</comment>
<dbReference type="InterPro" id="IPR000873">
    <property type="entry name" value="AMP-dep_synth/lig_dom"/>
</dbReference>
<dbReference type="InterPro" id="IPR036736">
    <property type="entry name" value="ACP-like_sf"/>
</dbReference>
<dbReference type="CDD" id="cd17646">
    <property type="entry name" value="A_NRPS_AB3403-like"/>
    <property type="match status" value="1"/>
</dbReference>
<dbReference type="InterPro" id="IPR042099">
    <property type="entry name" value="ANL_N_sf"/>
</dbReference>
<evidence type="ECO:0000256" key="2">
    <source>
        <dbReference type="ARBA" id="ARBA00002606"/>
    </source>
</evidence>
<dbReference type="CDD" id="cd19531">
    <property type="entry name" value="LCL_NRPS-like"/>
    <property type="match status" value="2"/>
</dbReference>
<evidence type="ECO:0000256" key="3">
    <source>
        <dbReference type="ARBA" id="ARBA00012261"/>
    </source>
</evidence>
<feature type="domain" description="Carrier" evidence="9">
    <location>
        <begin position="5573"/>
        <end position="5647"/>
    </location>
</feature>
<reference evidence="10 11" key="1">
    <citation type="submission" date="2020-09" db="EMBL/GenBank/DDBJ databases">
        <title>Photobacterium sp. CAU 1568 isolated from sand of Sido Beach.</title>
        <authorList>
            <person name="Kim W."/>
        </authorList>
    </citation>
    <scope>NUCLEOTIDE SEQUENCE [LARGE SCALE GENOMIC DNA]</scope>
    <source>
        <strain evidence="10 11">CAU 1568</strain>
    </source>
</reference>
<dbReference type="InterPro" id="IPR001242">
    <property type="entry name" value="Condensation_dom"/>
</dbReference>
<gene>
    <name evidence="10" type="ORF">IFO68_17670</name>
</gene>
<evidence type="ECO:0000256" key="7">
    <source>
        <dbReference type="ARBA" id="ARBA00048558"/>
    </source>
</evidence>
<dbReference type="SMART" id="SM00823">
    <property type="entry name" value="PKS_PP"/>
    <property type="match status" value="5"/>
</dbReference>
<dbReference type="InterPro" id="IPR020845">
    <property type="entry name" value="AMP-binding_CS"/>
</dbReference>
<dbReference type="InterPro" id="IPR009081">
    <property type="entry name" value="PP-bd_ACP"/>
</dbReference>
<dbReference type="InterPro" id="IPR001031">
    <property type="entry name" value="Thioesterase"/>
</dbReference>
<dbReference type="InterPro" id="IPR020806">
    <property type="entry name" value="PKS_PP-bd"/>
</dbReference>
<dbReference type="InterPro" id="IPR023213">
    <property type="entry name" value="CAT-like_dom_sf"/>
</dbReference>
<protein>
    <recommendedName>
        <fullName evidence="4">Methionyl-tRNA formyltransferase</fullName>
        <ecNumber evidence="3">2.1.2.9</ecNumber>
    </recommendedName>
</protein>
<dbReference type="InterPro" id="IPR020802">
    <property type="entry name" value="TesA-like"/>
</dbReference>
<dbReference type="Gene3D" id="1.10.1200.10">
    <property type="entry name" value="ACP-like"/>
    <property type="match status" value="5"/>
</dbReference>
<evidence type="ECO:0000256" key="8">
    <source>
        <dbReference type="SAM" id="MobiDB-lite"/>
    </source>
</evidence>
<dbReference type="Proteomes" id="UP000649768">
    <property type="component" value="Unassembled WGS sequence"/>
</dbReference>
<dbReference type="Pfam" id="PF00501">
    <property type="entry name" value="AMP-binding"/>
    <property type="match status" value="5"/>
</dbReference>
<feature type="domain" description="Carrier" evidence="9">
    <location>
        <begin position="4510"/>
        <end position="4584"/>
    </location>
</feature>
<dbReference type="PROSITE" id="PS00455">
    <property type="entry name" value="AMP_BINDING"/>
    <property type="match status" value="5"/>
</dbReference>
<name>A0ABR9BPM1_9GAMM</name>
<dbReference type="InterPro" id="IPR005793">
    <property type="entry name" value="Formyl_trans_C"/>
</dbReference>
<dbReference type="PANTHER" id="PTHR45527">
    <property type="entry name" value="NONRIBOSOMAL PEPTIDE SYNTHETASE"/>
    <property type="match status" value="1"/>
</dbReference>
<dbReference type="EMBL" id="JACYTP010000013">
    <property type="protein sequence ID" value="MBD8514514.1"/>
    <property type="molecule type" value="Genomic_DNA"/>
</dbReference>
<dbReference type="CDD" id="cd19544">
    <property type="entry name" value="E-C_NRPS"/>
    <property type="match status" value="2"/>
</dbReference>
<dbReference type="InterPro" id="IPR006162">
    <property type="entry name" value="Ppantetheine_attach_site"/>
</dbReference>
<dbReference type="NCBIfam" id="NF003417">
    <property type="entry name" value="PRK04813.1"/>
    <property type="match status" value="5"/>
</dbReference>
<keyword evidence="5" id="KW-0596">Phosphopantetheine</keyword>
<dbReference type="Gene3D" id="3.10.25.10">
    <property type="entry name" value="Formyl transferase, C-terminal domain"/>
    <property type="match status" value="1"/>
</dbReference>
<dbReference type="SUPFAM" id="SSF52777">
    <property type="entry name" value="CoA-dependent acyltransferases"/>
    <property type="match status" value="11"/>
</dbReference>
<dbReference type="Pfam" id="PF02911">
    <property type="entry name" value="Formyl_trans_C"/>
    <property type="match status" value="1"/>
</dbReference>
<evidence type="ECO:0000256" key="1">
    <source>
        <dbReference type="ARBA" id="ARBA00001957"/>
    </source>
</evidence>
<feature type="region of interest" description="Disordered" evidence="8">
    <location>
        <begin position="2380"/>
        <end position="2404"/>
    </location>
</feature>
<comment type="catalytic activity">
    <reaction evidence="7">
        <text>L-methionyl-tRNA(fMet) + (6R)-10-formyltetrahydrofolate = N-formyl-L-methionyl-tRNA(fMet) + (6S)-5,6,7,8-tetrahydrofolate + H(+)</text>
        <dbReference type="Rhea" id="RHEA:24380"/>
        <dbReference type="Rhea" id="RHEA-COMP:9952"/>
        <dbReference type="Rhea" id="RHEA-COMP:9953"/>
        <dbReference type="ChEBI" id="CHEBI:15378"/>
        <dbReference type="ChEBI" id="CHEBI:57453"/>
        <dbReference type="ChEBI" id="CHEBI:78530"/>
        <dbReference type="ChEBI" id="CHEBI:78844"/>
        <dbReference type="ChEBI" id="CHEBI:195366"/>
        <dbReference type="EC" id="2.1.2.9"/>
    </reaction>
</comment>
<dbReference type="InterPro" id="IPR025110">
    <property type="entry name" value="AMP-bd_C"/>
</dbReference>
<dbReference type="Gene3D" id="3.30.559.10">
    <property type="entry name" value="Chloramphenicol acetyltransferase-like domain"/>
    <property type="match status" value="5"/>
</dbReference>
<feature type="domain" description="Carrier" evidence="9">
    <location>
        <begin position="2402"/>
        <end position="2476"/>
    </location>
</feature>
<dbReference type="SUPFAM" id="SSF50486">
    <property type="entry name" value="FMT C-terminal domain-like"/>
    <property type="match status" value="1"/>
</dbReference>
<dbReference type="InterPro" id="IPR011034">
    <property type="entry name" value="Formyl_transferase-like_C_sf"/>
</dbReference>
<dbReference type="InterPro" id="IPR045851">
    <property type="entry name" value="AMP-bd_C_sf"/>
</dbReference>
<dbReference type="Gene3D" id="3.30.300.30">
    <property type="match status" value="5"/>
</dbReference>
<dbReference type="RefSeq" id="WP_192017139.1">
    <property type="nucleotide sequence ID" value="NZ_JACYTP010000013.1"/>
</dbReference>
<evidence type="ECO:0000259" key="9">
    <source>
        <dbReference type="PROSITE" id="PS50075"/>
    </source>
</evidence>
<dbReference type="Gene3D" id="2.30.38.10">
    <property type="entry name" value="Luciferase, Domain 3"/>
    <property type="match status" value="4"/>
</dbReference>
<dbReference type="SMART" id="SM00824">
    <property type="entry name" value="PKS_TE"/>
    <property type="match status" value="1"/>
</dbReference>
<dbReference type="PROSITE" id="PS50075">
    <property type="entry name" value="CARRIER"/>
    <property type="match status" value="5"/>
</dbReference>
<dbReference type="Pfam" id="PF13193">
    <property type="entry name" value="AMP-binding_C"/>
    <property type="match status" value="5"/>
</dbReference>
<dbReference type="Gene3D" id="3.40.50.12780">
    <property type="entry name" value="N-terminal domain of ligase-like"/>
    <property type="match status" value="1"/>
</dbReference>
<feature type="domain" description="Carrier" evidence="9">
    <location>
        <begin position="3460"/>
        <end position="3534"/>
    </location>
</feature>
<proteinExistence type="predicted"/>
<accession>A0ABR9BPM1</accession>
<dbReference type="InterPro" id="IPR010071">
    <property type="entry name" value="AA_adenyl_dom"/>
</dbReference>
<dbReference type="PANTHER" id="PTHR45527:SF1">
    <property type="entry name" value="FATTY ACID SYNTHASE"/>
    <property type="match status" value="1"/>
</dbReference>
<dbReference type="Gene3D" id="3.40.50.1820">
    <property type="entry name" value="alpha/beta hydrolase"/>
    <property type="match status" value="1"/>
</dbReference>
<dbReference type="SUPFAM" id="SSF53474">
    <property type="entry name" value="alpha/beta-Hydrolases"/>
    <property type="match status" value="1"/>
</dbReference>
<sequence length="5946" mass="655707">MNKQAQLNDNSLQSFYFVGEEQHTLHGITTAQHELWLSETMSQTQPFNFWGYGVIDGPLNVELLRQAVEITINDIPALQARFVEKEGELYQYHAKQTAEPLYFYDFSSSHNPLDTAIAWMRDDADRAVSVLAHDLYHFAVLNLAPEKCIFYRRLHHMLIDGRGGEEFSRRIVLTYNALASQQPIPEFESCGFTQLYENDKKYRGSARLGKDSQFWKQYTASSVHTLTRKEKHVPYSEMNISKYVLDKADLDQIDQCAAQIGVHRAHLLTTAVAACFYSVTGHTELNFSLPVAGTRERSGIGMTANVVPLILRLTPDDTLEHLARQVTAEMGKTVRRQLYRGEDIRRDRNAADVSWFGPAINIVAFDNGDSFWQCKTRWHYGGNISVSDMQILFFEDRQAQELDVMFVDAPHIHSLAQLDNLQRRFQFILQSLCHKPDSQLEDVVRLAAKADEADLQDNFYVSRLQPAAGGVLCWDQSAQVLERLSYAIGHPSQACPVKLALKDGVLGIDTVDVCEGQTTALPGTILHIDDQGWDIATAQGIVRIGGWFNASGKVQSGKQLARQYKLEPGQRLPVLSEEQASRLTALFDEGKGFASFWQARLEQPIPSAFPARQIAPSETNWQATAWQFVGKTDLPTFLSAVAVYLARMGDQTDFQIGWLQRQVDSLLADAVLPVHVSLDMTQHFSATQQLLKTECDRVLAHLPFHPELHALLSPTVWWPLTIELISDISAATDCPIDAGALLQIDKAGNRFRWLYDEAVLGTEQVDRLSTHLLFVLEQARNEPDTPVSELCLLNANERHYLLEEMNVTAADFPPVSYVHAMFEEQADKTPDAIALRYGDAEFSYAEINTRANRLAHELLVYGVGAETRVAICATRSPELIVAMLAVLKAGGAYVPLDPSYPGERLEYILNDCRPVLLLADAVGRSALSVHPVPVLDLEATLPATISSENLAIQVQPNQLVYVVYTSGSTGKPKGVMVEHGQLLNLIYWHAEATELKAGERTTCMAGLGFDACVWEIWPSLSLGATVLIPPREVSGDSDALLRWWGNSDAQISFMVTPLAEVALAAGHLPVALRTLLIGGDSIRRWPLNIPHGLTLLNNYGPTETTVVATSGNPHTGAVVPSIGRPIANTRAYLLDESGQPVPLGAIGELYIGGEQVARGYLNQPELTAERFLDDPFKPGGRMYRTGDRARYLPDGSLEYLGRNDHQVKIRGFRIEPGEIEAQLVSHPFVCDAVVDALSDSTGEKRLVAWLVPAEESGWGELNTELSAFLAGRLPDYMIPTVFVSLKALPLSPNGKLDRRALPAPDLTETGRMIYVAPEGETELLLARIWQDLLGVERVGRDDNFFELGGHSLLVVKLLAQLRKVGLATDLQALFSAPTLSVLAQTLVPQADVAVPENRIRVGSETITPDMLPLADLAQEEITAITDSVQGGVVNVQDIYALSPLQEGIYFHHQLAEKGDPYLLSATLQFDSRSRLDNWLAAMQQVITRHDILRTAFVATGTASPVQVVWRQANFNATELVLDPAEGQISQQLASRYDPRHTRLDLTQAPLLHVVIAQEQDGSWCALQQWHHLIGDHTTLALMVEEVCEIMAGNEAALKPAQPFRNAVAQARLGVSDSEHETFFRRMLADMSEPVLPFGLSNVHGDGLQTNEASLTLPADLNRALRVHAKQLGVSLASLCHLAWGQVLARTSGQDSVVFGTVLLGRMQSGEGAESALGLFINTLPLRLEMDSRSTENAVRQTHQSLSALLAHEHAPLALAQRCSGLPAGTPLFSALLNYRHNEGDNLPLPEGVSLISAEERTNYPFVLSVDDGLDMLSITAQVIAPIEAERVCGYMQQALSALTNALAYTPDLPVCELPIVPDNEYAMLVNGWNSTARGYPQSECLQTLFEAQVARTPDAVALVFDDQVCEDQACDDQTLSYTQLNEKANQLAHTLIALGVGPDSRIAVCAERSLAMVIGLLGILKAGGAYVPLDPAYPGERLQYILQDADPVLLLTDEAGRNALGKHAIPEMSLNGNQPSGVSCENPVPQSQPDNLAYVIYTSGSTGKPKGTMNEHRGIVNRLIWMQEAYGLTAEDTVLQKTPFGFDVSVWEFFWPLMYGARLVMARPEGHKDPDYLSRTIARYGVTTLHFVPSMLQSFLAYSGAAERCQPVARVICSGEALPASLVKACYRQLPHAQLHNLYGPTEAAVDVTAWHCSRETNLVTVPIGRPVANTRIYLLDKYGQPVPLGAVGEMYIGGIQVARGYLNRPELTAERFLSDPFNAEHGGRMYRTGDLARYLPDGNIEYLGRNDQQVKIRGFRIECGEIEAVLQTHPQVLDAVVDARSDRHGDKHLIAWFVSGEGCEPDGAGLRDYLTSLLPNYMVPVAFMPIDTIPLSPNGKLDRRALPDPQAHSQSRADYMPPENETEQRLATLWEALLEVERVGRDDNFFALGGHSLLAVRLANRMQQLGQPLALSALFANPVLHQLARQLTTDNTEGLPSIEPVVRGERLPLSFAQQRLWFLTQLDGMSEIYHMPLAVRLRGSLDIPSWQRSLDTIYARHEALRTVFSSQDGLPCAQILPAAELPLTVHDLRQLSYSDKAEAQALQIAASEASRPFDLMNGPLLRVSLIRLSDDEQIFTFTCHHLVSDGWSNGILLRELAALYQAFTQGEQNPLRPLSVQYADYASWQRQWLTPERLSSQADYWQQQLSDAPVLLTLPTDRPRPVVQSFAGDQVVIRLEAELAQALRQFSQRNGATLFMTVLAAWGIVLSRLSGQQDVVIGTPDANRRQLDTEPMMGFFVSTLALRLDLSGDIEWPALLQQVRETLLLGQENGDLPFEQVVEQVNPPRQRAYTPLFQVMLTWQENTAHNIRLPGLDAEPLAPGYAAAKYDLTLDLTDHGQEVAGALYFATALFDRATAERYVAYLHQVLIAIAKDVSEPVNRINLLPEAERQWLLDGSNQSENQITEQRCLHHRFEAMAAKTPDAIALVSGDQQLSYQSLNQQANQLAHELIARGVGPDTLVALCTERGIGTVVAILAILKAGGAYVPLDPAYSGERLQYIVQDAAPVLLLADEAGRSALGEQAIPLLSLDKPLAGDSRDPQVAGLSPANLAYVIYTSGSTGQPKGVMVEHRQVDRLFTATDADFGFNAEDVWCLFHSFAFDFSVWEIWGALRHGGRLVVVPQTTARSAKDFYRLVCQSGVTVLNQTPSAFKAFIQAQDDTPHQLRYIVFGGEMLNPVDLTPWYDRHSADAPLLVNMYGITETTVHVTYRAMSPSDIHASGSPIGHRLSDLRLYLLDPHGQPVPYGAVGELYVGGDGVARGYLNRPALNAERFLDDPFHDGGRLYRSGDLARYLPNGELEYLGRNDQQVKIRGFRIECGEVEAALLAHQNVTNVAVDAWQAADGDKRLVAWVVPKGQTDRETLAVQWRQFLSNRLPDYMVPASFVCLDEMPLTTNGKLDKRALPAPEKQTGIREVYEPPKGEKEGLLAALWASLLGVESVGRNDNFFDLGGHSLLAVQLANRIEQAGWTLSLPSLFSTPVLHALAEELQGEGDIRQRPVTPVSRQEPVPLSFAQQRLWFLSQIEGTSETYHIPVALTLTGLIDKAAFSQSLDALYSRHESLRSTVATQGDQPQVRFLPEQAMPLSWHDLRAEPEANARRQALVQARREMTAPFDLSEGPLVRAHVWQITDNHTLFVLVCHHIVSDGWSTKILLKELGELYQAFSHNRENPLSPLRLQYADYAHWQREHLSQDKLDRQAQFWRNSLADAPTQLTLPTDKPRPPVQSFAGAEVPLEIDEALTQSLRHLSKQHGTSLFMTVLAAWGIVLSRLSGQQQVVIGMPDANRGRLEVEPIVGFFVSTLALHIDLREDPSLDTLLTRVRQAVLAARENSDLPFEQVVEALNPPRQLDRTPLFQVMLSWQDNTVRDISLPGLEVAEAGLGYDIAKFDLTLALEESGEQITGMLNFATALFEAETVHRFSDYLLAVLTAMAADVSQPVSQVDILPDSERKLLLHSLNQTERVYPGSASVHQLIEEQASRSPQAVALVCGDEVLSYGQLDNRANRLAHGLIARGVGIETRVAVCAVRKPDMIVALLAVLKAGGAYVPLDPDYPAERLHYILKDSAPVLLLADSAGRKSLGDVQVPVLALDEPLATPLSVGAPETMVRPEHLAYVVYTSGSTGHPKGVMVEHAQLMNLIGWHAEATGLQAREKSTCMAGLGFDACVWEIWPALSLGGTLLLPPLQVKGDSDALLRWWQNSGAQVSFMVTPLAEVALANEMVPQSLRKLLIGGDSVRRWPLNVPPGLTVVNNYGPTETTVVATSMPLDLNAPAPSIGRPVSNTRVYLLDDYGNPVPKGAVGELYIGGVQVARGYLNQPALTAERFLDDPFHPPGRMYRTGDLARYLADGSLEFLGRNDHQVKIRGFRIELGEIETQLGAHPTLKDVVIDAPGGTSGDKRLIAWVVPEDSVEANSEWSVFTDQLRLFLSTRMPEYMIPSDFVRMKALPMSPNGKLDRRSLPLPEAEAGRAYMAPQGETEILLAKIWATILEREYIGRNDNFFELGGHSLLVVKLMAELRRYGLAADVKTLFSAPTLASLASALGSQQEVRIPENRITVDTTSIIPELVPLADLNQQDIDQVVATVPGGVGNVQDIYGLSPLQEGIYFHHLLNEQGDTYLLSALLRFDNRQRLDNWLSAMQQVVDRHDILRSAFISHGLSESVQVVWRHATLPVSEVALNPADGPVAEQLLARFDSRCSRLDLTKAPLLNMVVSQDEDGRWLMLQQWHHLIGDHSTSALIESEIATILAGRASELAVAPPYRNVIAQSRLGKSQAQHEVFFRQLLADIEEPVLPFGLSDVRGDGARVVTSHLSVPGDLNRALREQARKLGVSLASLCHLAWAQVLSRVTGRDTVVFGTVLLGRMQAGEGAEQAMGLFINTLPLRLDINDKDVVSAVQQAHQNVSGLLEHEHAPLALAQRCSGLPAGTPLFSALLNYRHNKGDELILPAGIELLSAEERTNYPFVMSVEDGGDSLGLTAQISQPVEAARVCEYMLQALTSLSHALDTTPDMPVNTLDIVTDAEYRLQLETWNQTTMAYPADCCVHTVFEQQVRANPDAIAVTDGLRSVSYAELNIQANQLSHVLIERGLQAGDPVAVRLGRSLDLVVAQLAVLKAGAVYVPIDPKLPESRQAWIISDCGACIVITEQPGDDALSYVLADERSQRTDNPERLRSSTATAYIMYTSGSTGQPKGVMTPHQGISRLVINNGYAGFDETDIIAFAANPAFDASTMEVWSALLNGGQLVVISPQTVLDAKAFAEVLQRQQITALFLTTALFNQYVHTLGSTLSQLRYLICGGEKEDPAAFAKLLQYQRPVKLIHAYGPTETTTFATTAHIEHFDGHDRLPIGKPVGNTRAYVLDARGRVVPRGAVGELYIGGVGVALGYLNRPEMSAERFLPDPFNAGANMYRTGDLVRYLPDGSLEYQGRNDRQVKIRGFRIEMGEIEQYLRAHDAVRDVVVDVNYLGDGQQLVAWLTLDDGASAPETPAMRKYLAESLPAYMLPSAYIWLECLPLTPNGKVDRRALPAPQGQAFTDAGYVPPQGDTEVMLAQLWRDLLGMEQVGRYDHFFELGGHSLLAVRQVSMAQSLGLSFPVQAIFDHPVLADLAEQLDNQFGERRPLSALPARRSGIRPPLFFLPTGFGDHSYVYEIAKVINPDHPVYAVPWPDMAQPLPETMDGMAAASIALIRKIQPCGPYHLFGYSSGGILAYQIALQLQREGEEVALLGLFDTMRPQQAMSSVTALFLSWFEVEHVELDLALLAQLRDMPLQAVLRTLKDRGISTQMDDHQAELLLWNQRYHYATLVGATTLSPSELAVHLFKAKEDMPPMRSDDLIRYWEAIKPQDFNRTDNSALGWEHHLPAHSLIVKKVDGDHVTMMADAENRRRLGECIDAVLQEISADTLVNRSMDTENTR</sequence>
<evidence type="ECO:0000313" key="10">
    <source>
        <dbReference type="EMBL" id="MBD8514514.1"/>
    </source>
</evidence>
<feature type="domain" description="Carrier" evidence="9">
    <location>
        <begin position="1316"/>
        <end position="1390"/>
    </location>
</feature>
<keyword evidence="6" id="KW-0597">Phosphoprotein</keyword>
<dbReference type="CDD" id="cd12117">
    <property type="entry name" value="A_NRPS_Srf_like"/>
    <property type="match status" value="1"/>
</dbReference>
<dbReference type="CDD" id="cd17651">
    <property type="entry name" value="A_NRPS_VisG_like"/>
    <property type="match status" value="1"/>
</dbReference>
<dbReference type="Pfam" id="PF00550">
    <property type="entry name" value="PP-binding"/>
    <property type="match status" value="5"/>
</dbReference>
<dbReference type="NCBIfam" id="TIGR01733">
    <property type="entry name" value="AA-adenyl-dom"/>
    <property type="match status" value="5"/>
</dbReference>